<evidence type="ECO:0000313" key="7">
    <source>
        <dbReference type="EMBL" id="RXK37384.1"/>
    </source>
</evidence>
<evidence type="ECO:0000256" key="6">
    <source>
        <dbReference type="SAM" id="MobiDB-lite"/>
    </source>
</evidence>
<comment type="caution">
    <text evidence="7">The sequence shown here is derived from an EMBL/GenBank/DDBJ whole genome shotgun (WGS) entry which is preliminary data.</text>
</comment>
<dbReference type="GO" id="GO:0005634">
    <property type="term" value="C:nucleus"/>
    <property type="evidence" value="ECO:0007669"/>
    <property type="project" value="UniProtKB-SubCell"/>
</dbReference>
<dbReference type="OrthoDB" id="28455at2759"/>
<evidence type="ECO:0000256" key="4">
    <source>
        <dbReference type="ARBA" id="ARBA00023242"/>
    </source>
</evidence>
<feature type="region of interest" description="Disordered" evidence="6">
    <location>
        <begin position="149"/>
        <end position="211"/>
    </location>
</feature>
<feature type="compositionally biased region" description="Basic and acidic residues" evidence="6">
    <location>
        <begin position="236"/>
        <end position="245"/>
    </location>
</feature>
<gene>
    <name evidence="7" type="ORF">M231_05371</name>
</gene>
<keyword evidence="4 5" id="KW-0539">Nucleus</keyword>
<dbReference type="VEuPathDB" id="FungiDB:TREMEDRAFT_22893"/>
<feature type="region of interest" description="Disordered" evidence="6">
    <location>
        <begin position="289"/>
        <end position="312"/>
    </location>
</feature>
<evidence type="ECO:0000313" key="8">
    <source>
        <dbReference type="Proteomes" id="UP000289152"/>
    </source>
</evidence>
<comment type="function">
    <text evidence="5">Involved in ribosomal large subunit assembly.</text>
</comment>
<proteinExistence type="inferred from homology"/>
<evidence type="ECO:0000256" key="2">
    <source>
        <dbReference type="ARBA" id="ARBA00010077"/>
    </source>
</evidence>
<dbReference type="Proteomes" id="UP000289152">
    <property type="component" value="Unassembled WGS sequence"/>
</dbReference>
<dbReference type="AlphaFoldDB" id="A0A4Q1BIC6"/>
<name>A0A4Q1BIC6_TREME</name>
<evidence type="ECO:0000256" key="5">
    <source>
        <dbReference type="RuleBase" id="RU364132"/>
    </source>
</evidence>
<keyword evidence="3 5" id="KW-0690">Ribosome biogenesis</keyword>
<feature type="compositionally biased region" description="Basic and acidic residues" evidence="6">
    <location>
        <begin position="170"/>
        <end position="179"/>
    </location>
</feature>
<feature type="compositionally biased region" description="Polar residues" evidence="6">
    <location>
        <begin position="188"/>
        <end position="201"/>
    </location>
</feature>
<feature type="compositionally biased region" description="Basic and acidic residues" evidence="6">
    <location>
        <begin position="149"/>
        <end position="160"/>
    </location>
</feature>
<sequence length="312" mass="34670">MAQTIEGQLSNGPPAVLPRDTVEVDAGLLAAFDNSPVEPEAYSSNLPSHLLDLTLTSTHHLISTLFQLPTTSTASGLMVQLPAAKTLLPREKPLPKPKPLTKWERFAKEKGISHKQRDRMVFDDERQEWVKRWGRGGKNKEVEEQWIHEVKAGEDPDHDPAASAKKARKERVAKNEAQHKANLAHATAPTSTRSISAQNSENRSKRKVELERSMLLTKTSTASLGKFDKKIEGEPKTKGVKRKFEPNVGEDWEGEKGRAMDVLKGLDGKKKREGKGEGEINVRKAVRFHTREERIKGGSSAGSKSVKGKRRS</sequence>
<feature type="region of interest" description="Disordered" evidence="6">
    <location>
        <begin position="236"/>
        <end position="256"/>
    </location>
</feature>
<keyword evidence="8" id="KW-1185">Reference proteome</keyword>
<evidence type="ECO:0000256" key="3">
    <source>
        <dbReference type="ARBA" id="ARBA00022517"/>
    </source>
</evidence>
<dbReference type="Pfam" id="PF04939">
    <property type="entry name" value="RRS1"/>
    <property type="match status" value="1"/>
</dbReference>
<protein>
    <recommendedName>
        <fullName evidence="5">Ribosome biogenesis regulatory protein</fullName>
    </recommendedName>
</protein>
<comment type="subcellular location">
    <subcellularLocation>
        <location evidence="1 5">Nucleus</location>
    </subcellularLocation>
</comment>
<dbReference type="InParanoid" id="A0A4Q1BIC6"/>
<reference evidence="7 8" key="1">
    <citation type="submission" date="2016-06" db="EMBL/GenBank/DDBJ databases">
        <title>Evolution of pathogenesis and genome organization in the Tremellales.</title>
        <authorList>
            <person name="Cuomo C."/>
            <person name="Litvintseva A."/>
            <person name="Heitman J."/>
            <person name="Chen Y."/>
            <person name="Sun S."/>
            <person name="Springer D."/>
            <person name="Dromer F."/>
            <person name="Young S."/>
            <person name="Zeng Q."/>
            <person name="Chapman S."/>
            <person name="Gujja S."/>
            <person name="Saif S."/>
            <person name="Birren B."/>
        </authorList>
    </citation>
    <scope>NUCLEOTIDE SEQUENCE [LARGE SCALE GENOMIC DNA]</scope>
    <source>
        <strain evidence="7 8">ATCC 28783</strain>
    </source>
</reference>
<dbReference type="EMBL" id="SDIL01000070">
    <property type="protein sequence ID" value="RXK37384.1"/>
    <property type="molecule type" value="Genomic_DNA"/>
</dbReference>
<organism evidence="7 8">
    <name type="scientific">Tremella mesenterica</name>
    <name type="common">Jelly fungus</name>
    <dbReference type="NCBI Taxonomy" id="5217"/>
    <lineage>
        <taxon>Eukaryota</taxon>
        <taxon>Fungi</taxon>
        <taxon>Dikarya</taxon>
        <taxon>Basidiomycota</taxon>
        <taxon>Agaricomycotina</taxon>
        <taxon>Tremellomycetes</taxon>
        <taxon>Tremellales</taxon>
        <taxon>Tremellaceae</taxon>
        <taxon>Tremella</taxon>
    </lineage>
</organism>
<dbReference type="GO" id="GO:0042254">
    <property type="term" value="P:ribosome biogenesis"/>
    <property type="evidence" value="ECO:0007669"/>
    <property type="project" value="UniProtKB-KW"/>
</dbReference>
<dbReference type="STRING" id="5217.A0A4Q1BIC6"/>
<evidence type="ECO:0000256" key="1">
    <source>
        <dbReference type="ARBA" id="ARBA00004123"/>
    </source>
</evidence>
<accession>A0A4Q1BIC6</accession>
<comment type="similarity">
    <text evidence="2 5">Belongs to the RRS1 family.</text>
</comment>
<dbReference type="InterPro" id="IPR007023">
    <property type="entry name" value="Ribosom_reg"/>
</dbReference>